<name>A0A1G7B1Y6_9BACT</name>
<protein>
    <submittedName>
        <fullName evidence="2">Uncharacterized protein</fullName>
    </submittedName>
</protein>
<gene>
    <name evidence="2" type="ORF">SAMN04487996_10426</name>
</gene>
<evidence type="ECO:0000256" key="1">
    <source>
        <dbReference type="SAM" id="Phobius"/>
    </source>
</evidence>
<organism evidence="2 3">
    <name type="scientific">Dyadobacter soli</name>
    <dbReference type="NCBI Taxonomy" id="659014"/>
    <lineage>
        <taxon>Bacteria</taxon>
        <taxon>Pseudomonadati</taxon>
        <taxon>Bacteroidota</taxon>
        <taxon>Cytophagia</taxon>
        <taxon>Cytophagales</taxon>
        <taxon>Spirosomataceae</taxon>
        <taxon>Dyadobacter</taxon>
    </lineage>
</organism>
<dbReference type="Proteomes" id="UP000198748">
    <property type="component" value="Unassembled WGS sequence"/>
</dbReference>
<evidence type="ECO:0000313" key="2">
    <source>
        <dbReference type="EMBL" id="SDE20265.1"/>
    </source>
</evidence>
<keyword evidence="1" id="KW-1133">Transmembrane helix</keyword>
<proteinExistence type="predicted"/>
<dbReference type="EMBL" id="FNAN01000004">
    <property type="protein sequence ID" value="SDE20265.1"/>
    <property type="molecule type" value="Genomic_DNA"/>
</dbReference>
<keyword evidence="1" id="KW-0472">Membrane</keyword>
<reference evidence="3" key="1">
    <citation type="submission" date="2016-10" db="EMBL/GenBank/DDBJ databases">
        <authorList>
            <person name="Varghese N."/>
            <person name="Submissions S."/>
        </authorList>
    </citation>
    <scope>NUCLEOTIDE SEQUENCE [LARGE SCALE GENOMIC DNA]</scope>
    <source>
        <strain evidence="3">DSM 25329</strain>
    </source>
</reference>
<feature type="transmembrane region" description="Helical" evidence="1">
    <location>
        <begin position="36"/>
        <end position="55"/>
    </location>
</feature>
<accession>A0A1G7B1Y6</accession>
<dbReference type="AlphaFoldDB" id="A0A1G7B1Y6"/>
<dbReference type="RefSeq" id="WP_090147821.1">
    <property type="nucleotide sequence ID" value="NZ_FNAN01000004.1"/>
</dbReference>
<evidence type="ECO:0000313" key="3">
    <source>
        <dbReference type="Proteomes" id="UP000198748"/>
    </source>
</evidence>
<keyword evidence="3" id="KW-1185">Reference proteome</keyword>
<feature type="transmembrane region" description="Helical" evidence="1">
    <location>
        <begin position="12"/>
        <end position="29"/>
    </location>
</feature>
<dbReference type="STRING" id="659014.SAMN04487996_10426"/>
<sequence>MEALTAPQSNVINQVILVVIMLAALVRLADGLREFFFERVTLLAISVGAFFLLASNADPAHIRFTNGVVHSSVALASYAMLYIRFKTSDTWISQ</sequence>
<feature type="transmembrane region" description="Helical" evidence="1">
    <location>
        <begin position="67"/>
        <end position="85"/>
    </location>
</feature>
<keyword evidence="1" id="KW-0812">Transmembrane</keyword>